<evidence type="ECO:0000256" key="5">
    <source>
        <dbReference type="ARBA" id="ARBA00023002"/>
    </source>
</evidence>
<dbReference type="InterPro" id="IPR004183">
    <property type="entry name" value="Xdiol_dOase_suB"/>
</dbReference>
<dbReference type="PANTHER" id="PTHR30096">
    <property type="entry name" value="4,5-DOPA DIOXYGENASE EXTRADIOL-LIKE PROTEIN"/>
    <property type="match status" value="1"/>
</dbReference>
<feature type="domain" description="Extradiol ring-cleavage dioxygenase class III enzyme subunit B" evidence="6">
    <location>
        <begin position="37"/>
        <end position="248"/>
    </location>
</feature>
<evidence type="ECO:0000256" key="1">
    <source>
        <dbReference type="ARBA" id="ARBA00001947"/>
    </source>
</evidence>
<dbReference type="RefSeq" id="WP_085123871.1">
    <property type="nucleotide sequence ID" value="NZ_FWZX01000014.1"/>
</dbReference>
<dbReference type="Proteomes" id="UP000192917">
    <property type="component" value="Unassembled WGS sequence"/>
</dbReference>
<dbReference type="Pfam" id="PF02900">
    <property type="entry name" value="LigB"/>
    <property type="match status" value="1"/>
</dbReference>
<dbReference type="InterPro" id="IPR014436">
    <property type="entry name" value="Extradiol_dOase_DODA"/>
</dbReference>
<keyword evidence="4" id="KW-0862">Zinc</keyword>
<dbReference type="GO" id="GO:0008198">
    <property type="term" value="F:ferrous iron binding"/>
    <property type="evidence" value="ECO:0007669"/>
    <property type="project" value="InterPro"/>
</dbReference>
<evidence type="ECO:0000256" key="2">
    <source>
        <dbReference type="ARBA" id="ARBA00007581"/>
    </source>
</evidence>
<sequence>MTDRLPSFFVSHGAPSLPLEQGSPARAFLAGLGAALPRPRAILVVSAHWDTAQPTLSTAARPETIHDFYGFPRELYALGYPAPGAPALAERAAGLLAEAGIAARLDPAQGLDHGAWVPLLLAFPEAEIPVVQLSVQSRRDAASHLALGRALRPLAEEGVLILGSGGAVHNLRRLQIERERTAGWAQAFEDWLVASVEAGDEAALAGWLDGAPQARLAQPSDEHFLPLFVALGAGDGGPGRTLHRGFEHGSLSMAAFAWG</sequence>
<keyword evidence="8" id="KW-1185">Reference proteome</keyword>
<gene>
    <name evidence="7" type="ORF">SAMN05428998_11444</name>
</gene>
<organism evidence="7 8">
    <name type="scientific">Tistlia consotensis USBA 355</name>
    <dbReference type="NCBI Taxonomy" id="560819"/>
    <lineage>
        <taxon>Bacteria</taxon>
        <taxon>Pseudomonadati</taxon>
        <taxon>Pseudomonadota</taxon>
        <taxon>Alphaproteobacteria</taxon>
        <taxon>Rhodospirillales</taxon>
        <taxon>Rhodovibrionaceae</taxon>
        <taxon>Tistlia</taxon>
    </lineage>
</organism>
<dbReference type="STRING" id="560819.SAMN05428998_11444"/>
<accession>A0A1Y6C7D2</accession>
<evidence type="ECO:0000313" key="7">
    <source>
        <dbReference type="EMBL" id="SMF40769.1"/>
    </source>
</evidence>
<evidence type="ECO:0000259" key="6">
    <source>
        <dbReference type="Pfam" id="PF02900"/>
    </source>
</evidence>
<dbReference type="GO" id="GO:0008270">
    <property type="term" value="F:zinc ion binding"/>
    <property type="evidence" value="ECO:0007669"/>
    <property type="project" value="InterPro"/>
</dbReference>
<evidence type="ECO:0000313" key="8">
    <source>
        <dbReference type="Proteomes" id="UP000192917"/>
    </source>
</evidence>
<name>A0A1Y6C7D2_9PROT</name>
<dbReference type="EMBL" id="FWZX01000014">
    <property type="protein sequence ID" value="SMF40769.1"/>
    <property type="molecule type" value="Genomic_DNA"/>
</dbReference>
<dbReference type="CDD" id="cd07363">
    <property type="entry name" value="45_DOPA_Dioxygenase"/>
    <property type="match status" value="1"/>
</dbReference>
<dbReference type="GO" id="GO:0016702">
    <property type="term" value="F:oxidoreductase activity, acting on single donors with incorporation of molecular oxygen, incorporation of two atoms of oxygen"/>
    <property type="evidence" value="ECO:0007669"/>
    <property type="project" value="UniProtKB-ARBA"/>
</dbReference>
<evidence type="ECO:0000256" key="3">
    <source>
        <dbReference type="ARBA" id="ARBA00022723"/>
    </source>
</evidence>
<dbReference type="Gene3D" id="3.40.830.10">
    <property type="entry name" value="LigB-like"/>
    <property type="match status" value="1"/>
</dbReference>
<dbReference type="PIRSF" id="PIRSF006157">
    <property type="entry name" value="Doxgns_DODA"/>
    <property type="match status" value="1"/>
</dbReference>
<keyword evidence="3" id="KW-0479">Metal-binding</keyword>
<keyword evidence="5" id="KW-0560">Oxidoreductase</keyword>
<comment type="similarity">
    <text evidence="2">Belongs to the DODA-type extradiol aromatic ring-opening dioxygenase family.</text>
</comment>
<dbReference type="AlphaFoldDB" id="A0A1Y6C7D2"/>
<proteinExistence type="inferred from homology"/>
<dbReference type="SUPFAM" id="SSF53213">
    <property type="entry name" value="LigB-like"/>
    <property type="match status" value="1"/>
</dbReference>
<protein>
    <submittedName>
        <fullName evidence="7">4,5-DOPA dioxygenase extradiol</fullName>
    </submittedName>
</protein>
<reference evidence="7 8" key="1">
    <citation type="submission" date="2017-04" db="EMBL/GenBank/DDBJ databases">
        <authorList>
            <person name="Afonso C.L."/>
            <person name="Miller P.J."/>
            <person name="Scott M.A."/>
            <person name="Spackman E."/>
            <person name="Goraichik I."/>
            <person name="Dimitrov K.M."/>
            <person name="Suarez D.L."/>
            <person name="Swayne D.E."/>
        </authorList>
    </citation>
    <scope>NUCLEOTIDE SEQUENCE [LARGE SCALE GENOMIC DNA]</scope>
    <source>
        <strain evidence="7 8">USBA 355</strain>
    </source>
</reference>
<dbReference type="PANTHER" id="PTHR30096:SF0">
    <property type="entry name" value="4,5-DOPA DIOXYGENASE EXTRADIOL-LIKE PROTEIN"/>
    <property type="match status" value="1"/>
</dbReference>
<keyword evidence="7" id="KW-0223">Dioxygenase</keyword>
<evidence type="ECO:0000256" key="4">
    <source>
        <dbReference type="ARBA" id="ARBA00022833"/>
    </source>
</evidence>
<comment type="cofactor">
    <cofactor evidence="1">
        <name>Zn(2+)</name>
        <dbReference type="ChEBI" id="CHEBI:29105"/>
    </cofactor>
</comment>